<comment type="caution">
    <text evidence="1">The sequence shown here is derived from an EMBL/GenBank/DDBJ whole genome shotgun (WGS) entry which is preliminary data.</text>
</comment>
<name>A0A0J6SA28_9HYPH</name>
<dbReference type="EMBL" id="LABY01000222">
    <property type="protein sequence ID" value="KMO30557.1"/>
    <property type="molecule type" value="Genomic_DNA"/>
</dbReference>
<sequence length="113" mass="11805">MPTDIALLLLDRAMPSAFSPQTRFGGAPPIDGRFSWPACSTCERPLPFLGQVRSPDAKHLHLIFMCEGDIDGCCPWDADGGANAVVCVDADTVGVAAGAPVSGGVRCEPYGSR</sequence>
<organism evidence="1 2">
    <name type="scientific">Methylobacterium variabile</name>
    <dbReference type="NCBI Taxonomy" id="298794"/>
    <lineage>
        <taxon>Bacteria</taxon>
        <taxon>Pseudomonadati</taxon>
        <taxon>Pseudomonadota</taxon>
        <taxon>Alphaproteobacteria</taxon>
        <taxon>Hyphomicrobiales</taxon>
        <taxon>Methylobacteriaceae</taxon>
        <taxon>Methylobacterium</taxon>
    </lineage>
</organism>
<evidence type="ECO:0000313" key="2">
    <source>
        <dbReference type="Proteomes" id="UP000035955"/>
    </source>
</evidence>
<accession>A0A0J6SA28</accession>
<dbReference type="AlphaFoldDB" id="A0A0J6SA28"/>
<dbReference type="Proteomes" id="UP000035955">
    <property type="component" value="Unassembled WGS sequence"/>
</dbReference>
<protein>
    <recommendedName>
        <fullName evidence="3">DUF1963 domain-containing protein</fullName>
    </recommendedName>
</protein>
<gene>
    <name evidence="1" type="ORF">VQ02_27780</name>
</gene>
<evidence type="ECO:0000313" key="1">
    <source>
        <dbReference type="EMBL" id="KMO30557.1"/>
    </source>
</evidence>
<evidence type="ECO:0008006" key="3">
    <source>
        <dbReference type="Google" id="ProtNLM"/>
    </source>
</evidence>
<reference evidence="1 2" key="1">
    <citation type="submission" date="2015-03" db="EMBL/GenBank/DDBJ databases">
        <title>Genome sequencing of Methylobacterium variabile DSM 16961.</title>
        <authorList>
            <person name="Chaudhry V."/>
            <person name="Patil P.B."/>
        </authorList>
    </citation>
    <scope>NUCLEOTIDE SEQUENCE [LARGE SCALE GENOMIC DNA]</scope>
    <source>
        <strain evidence="1 2">DSM 16961</strain>
    </source>
</reference>
<feature type="non-terminal residue" evidence="1">
    <location>
        <position position="113"/>
    </location>
</feature>
<keyword evidence="2" id="KW-1185">Reference proteome</keyword>
<proteinExistence type="predicted"/>